<accession>A0A830I2P7</accession>
<protein>
    <submittedName>
        <fullName evidence="2">Uncharacterized protein</fullName>
    </submittedName>
</protein>
<dbReference type="AlphaFoldDB" id="A0A830I2P7"/>
<feature type="region of interest" description="Disordered" evidence="1">
    <location>
        <begin position="339"/>
        <end position="382"/>
    </location>
</feature>
<feature type="compositionally biased region" description="Low complexity" evidence="1">
    <location>
        <begin position="36"/>
        <end position="56"/>
    </location>
</feature>
<feature type="region of interest" description="Disordered" evidence="1">
    <location>
        <begin position="227"/>
        <end position="264"/>
    </location>
</feature>
<keyword evidence="3" id="KW-1185">Reference proteome</keyword>
<feature type="region of interest" description="Disordered" evidence="1">
    <location>
        <begin position="36"/>
        <end position="60"/>
    </location>
</feature>
<feature type="region of interest" description="Disordered" evidence="1">
    <location>
        <begin position="74"/>
        <end position="97"/>
    </location>
</feature>
<proteinExistence type="predicted"/>
<reference evidence="2" key="1">
    <citation type="submission" date="2020-10" db="EMBL/GenBank/DDBJ databases">
        <title>Unveiling of a novel bifunctional photoreceptor, Dualchrome1, isolated from a cosmopolitan green alga.</title>
        <authorList>
            <person name="Suzuki S."/>
            <person name="Kawachi M."/>
        </authorList>
    </citation>
    <scope>NUCLEOTIDE SEQUENCE</scope>
    <source>
        <strain evidence="2">NIES 2893</strain>
    </source>
</reference>
<gene>
    <name evidence="2" type="ORF">PPROV_001005700</name>
</gene>
<name>A0A830I2P7_9CHLO</name>
<comment type="caution">
    <text evidence="2">The sequence shown here is derived from an EMBL/GenBank/DDBJ whole genome shotgun (WGS) entry which is preliminary data.</text>
</comment>
<sequence>MPVSMSVASMSVVRPSAIGARRRHYRDCRRRHCRRSLPLALSSSPSSSSPSPSGSLVEPAGFRSKLRTALTILFSETGDPNDREAAPSPSPRDVAKDRLRCTLTFDRSDAMPGEFDTNLDASALDVLSERVQSVMSEFVELPMDGDPLVDVKQRVEGNRKVYSLSFRVARVKPNVDAGLRELGEEQVWSEAMSAPKDPSADELPARFRDAVVSWDDEPVVAEAATPLPAQEARARATKPASTQRRSIRTPPPRMRSTQSRDSLEQELWGDFARPRSSGPLSAVGGLPGALSAIAAGLAAYSLVAGGISGGSFRWFRGGNTSGNTASTTPSNLPVTVISERTVPKSKAQPAPQEEQNLSRRERRQQRAEARRAAREAARAASE</sequence>
<organism evidence="2 3">
    <name type="scientific">Pycnococcus provasolii</name>
    <dbReference type="NCBI Taxonomy" id="41880"/>
    <lineage>
        <taxon>Eukaryota</taxon>
        <taxon>Viridiplantae</taxon>
        <taxon>Chlorophyta</taxon>
        <taxon>Pseudoscourfieldiophyceae</taxon>
        <taxon>Pseudoscourfieldiales</taxon>
        <taxon>Pycnococcaceae</taxon>
        <taxon>Pycnococcus</taxon>
    </lineage>
</organism>
<dbReference type="Proteomes" id="UP000660262">
    <property type="component" value="Unassembled WGS sequence"/>
</dbReference>
<evidence type="ECO:0000256" key="1">
    <source>
        <dbReference type="SAM" id="MobiDB-lite"/>
    </source>
</evidence>
<evidence type="ECO:0000313" key="3">
    <source>
        <dbReference type="Proteomes" id="UP000660262"/>
    </source>
</evidence>
<evidence type="ECO:0000313" key="2">
    <source>
        <dbReference type="EMBL" id="GHP11329.1"/>
    </source>
</evidence>
<dbReference type="EMBL" id="BNJQ01000034">
    <property type="protein sequence ID" value="GHP11329.1"/>
    <property type="molecule type" value="Genomic_DNA"/>
</dbReference>
<feature type="compositionally biased region" description="Basic and acidic residues" evidence="1">
    <location>
        <begin position="356"/>
        <end position="382"/>
    </location>
</feature>